<name>B7PSD0_IXOSC</name>
<sequence>MGSDGRVVCYEISIARNGRRLLAGHTHAGDRFPNRIELLREEARTVTVKP</sequence>
<reference evidence="1 3" key="1">
    <citation type="submission" date="2008-03" db="EMBL/GenBank/DDBJ databases">
        <title>Annotation of Ixodes scapularis.</title>
        <authorList>
            <consortium name="Ixodes scapularis Genome Project Consortium"/>
            <person name="Caler E."/>
            <person name="Hannick L.I."/>
            <person name="Bidwell S."/>
            <person name="Joardar V."/>
            <person name="Thiagarajan M."/>
            <person name="Amedeo P."/>
            <person name="Galinsky K.J."/>
            <person name="Schobel S."/>
            <person name="Inman J."/>
            <person name="Hostetler J."/>
            <person name="Miller J."/>
            <person name="Hammond M."/>
            <person name="Megy K."/>
            <person name="Lawson D."/>
            <person name="Kodira C."/>
            <person name="Sutton G."/>
            <person name="Meyer J."/>
            <person name="Hill C.A."/>
            <person name="Birren B."/>
            <person name="Nene V."/>
            <person name="Collins F."/>
            <person name="Alarcon-Chaidez F."/>
            <person name="Wikel S."/>
            <person name="Strausberg R."/>
        </authorList>
    </citation>
    <scope>NUCLEOTIDE SEQUENCE [LARGE SCALE GENOMIC DNA]</scope>
    <source>
        <strain evidence="3">Wikel</strain>
        <strain evidence="1">Wikel colony</strain>
    </source>
</reference>
<dbReference type="EMBL" id="ABJB010198106">
    <property type="status" value="NOT_ANNOTATED_CDS"/>
    <property type="molecule type" value="Genomic_DNA"/>
</dbReference>
<dbReference type="VEuPathDB" id="VectorBase:ISCI008215"/>
<dbReference type="HOGENOM" id="CLU_3126677_0_0_1"/>
<organism>
    <name type="scientific">Ixodes scapularis</name>
    <name type="common">Black-legged tick</name>
    <name type="synonym">Deer tick</name>
    <dbReference type="NCBI Taxonomy" id="6945"/>
    <lineage>
        <taxon>Eukaryota</taxon>
        <taxon>Metazoa</taxon>
        <taxon>Ecdysozoa</taxon>
        <taxon>Arthropoda</taxon>
        <taxon>Chelicerata</taxon>
        <taxon>Arachnida</taxon>
        <taxon>Acari</taxon>
        <taxon>Parasitiformes</taxon>
        <taxon>Ixodida</taxon>
        <taxon>Ixodoidea</taxon>
        <taxon>Ixodidae</taxon>
        <taxon>Ixodinae</taxon>
        <taxon>Ixodes</taxon>
    </lineage>
</organism>
<dbReference type="PaxDb" id="6945-B7PSD0"/>
<proteinExistence type="predicted"/>
<dbReference type="Proteomes" id="UP000001555">
    <property type="component" value="Unassembled WGS sequence"/>
</dbReference>
<evidence type="ECO:0000313" key="3">
    <source>
        <dbReference type="Proteomes" id="UP000001555"/>
    </source>
</evidence>
<dbReference type="VEuPathDB" id="VectorBase:ISCW008215"/>
<dbReference type="InParanoid" id="B7PSD0"/>
<dbReference type="EnsemblMetazoa" id="ISCW008215-RA">
    <property type="protein sequence ID" value="ISCW008215-PA"/>
    <property type="gene ID" value="ISCW008215"/>
</dbReference>
<gene>
    <name evidence="1" type="ORF">IscW_ISCW008215</name>
</gene>
<dbReference type="EMBL" id="DS777976">
    <property type="protein sequence ID" value="EEC09502.1"/>
    <property type="molecule type" value="Genomic_DNA"/>
</dbReference>
<reference evidence="2" key="2">
    <citation type="submission" date="2020-05" db="UniProtKB">
        <authorList>
            <consortium name="EnsemblMetazoa"/>
        </authorList>
    </citation>
    <scope>IDENTIFICATION</scope>
    <source>
        <strain evidence="2">wikel</strain>
    </source>
</reference>
<evidence type="ECO:0000313" key="1">
    <source>
        <dbReference type="EMBL" id="EEC09502.1"/>
    </source>
</evidence>
<accession>B7PSD0</accession>
<evidence type="ECO:0000313" key="2">
    <source>
        <dbReference type="EnsemblMetazoa" id="ISCW008215-PA"/>
    </source>
</evidence>
<keyword evidence="3" id="KW-1185">Reference proteome</keyword>
<dbReference type="AlphaFoldDB" id="B7PSD0"/>
<protein>
    <submittedName>
        <fullName evidence="1 2">Uncharacterized protein</fullName>
    </submittedName>
</protein>